<name>A0ACC4AIN7_POPAL</name>
<evidence type="ECO:0000313" key="1">
    <source>
        <dbReference type="EMBL" id="KAL3566031.1"/>
    </source>
</evidence>
<proteinExistence type="predicted"/>
<evidence type="ECO:0000313" key="2">
    <source>
        <dbReference type="Proteomes" id="UP000309997"/>
    </source>
</evidence>
<protein>
    <submittedName>
        <fullName evidence="1">Uncharacterized protein</fullName>
    </submittedName>
</protein>
<reference evidence="1 2" key="1">
    <citation type="journal article" date="2024" name="Plant Biotechnol. J.">
        <title>Genome and CRISPR/Cas9 system of a widespread forest tree (Populus alba) in the world.</title>
        <authorList>
            <person name="Liu Y.J."/>
            <person name="Jiang P.F."/>
            <person name="Han X.M."/>
            <person name="Li X.Y."/>
            <person name="Wang H.M."/>
            <person name="Wang Y.J."/>
            <person name="Wang X.X."/>
            <person name="Zeng Q.Y."/>
        </authorList>
    </citation>
    <scope>NUCLEOTIDE SEQUENCE [LARGE SCALE GENOMIC DNA]</scope>
    <source>
        <strain evidence="2">cv. PAL-ZL1</strain>
    </source>
</reference>
<dbReference type="EMBL" id="RCHU02000018">
    <property type="protein sequence ID" value="KAL3566031.1"/>
    <property type="molecule type" value="Genomic_DNA"/>
</dbReference>
<accession>A0ACC4AIN7</accession>
<dbReference type="Proteomes" id="UP000309997">
    <property type="component" value="Unassembled WGS sequence"/>
</dbReference>
<sequence length="371" mass="40162">MATPISISLLNVFLLLFSLEKGYAVEENEATKSYLHVVKVNSLLPTTACNHSSSKEGAKVRSEQVYFIQEHFVFLGVVQVSRVRVLTIRYRLNLCSFYYAEGRRQSCSSSTCRYKVQYGDGSYSIGFFAAETLTLSSSNVFENFLFGCGQQNDGLFGQAAGLLGLGRSKLALPSQTAKEYKKLFAYCLPASSSSKGYLSLGGEVSKSVKFTPLSADFDSTPFYGLDITGLSVGGRKLSIDESAFSAGTVIDSGTVITRLPSTAYSELSSAFQNLMTAYPSTSGYSIFDTCYDFSKYDTVRIPKVGVTFKGGVEMDIDVSGILYPVNGLKRVCLAFAGNDDISVFGNVQQRTYQVVYDGAKGRVGFAPGGCS</sequence>
<comment type="caution">
    <text evidence="1">The sequence shown here is derived from an EMBL/GenBank/DDBJ whole genome shotgun (WGS) entry which is preliminary data.</text>
</comment>
<organism evidence="1 2">
    <name type="scientific">Populus alba</name>
    <name type="common">White poplar</name>
    <dbReference type="NCBI Taxonomy" id="43335"/>
    <lineage>
        <taxon>Eukaryota</taxon>
        <taxon>Viridiplantae</taxon>
        <taxon>Streptophyta</taxon>
        <taxon>Embryophyta</taxon>
        <taxon>Tracheophyta</taxon>
        <taxon>Spermatophyta</taxon>
        <taxon>Magnoliopsida</taxon>
        <taxon>eudicotyledons</taxon>
        <taxon>Gunneridae</taxon>
        <taxon>Pentapetalae</taxon>
        <taxon>rosids</taxon>
        <taxon>fabids</taxon>
        <taxon>Malpighiales</taxon>
        <taxon>Salicaceae</taxon>
        <taxon>Saliceae</taxon>
        <taxon>Populus</taxon>
    </lineage>
</organism>
<gene>
    <name evidence="1" type="ORF">D5086_031446</name>
</gene>
<keyword evidence="2" id="KW-1185">Reference proteome</keyword>